<dbReference type="Proteomes" id="UP000199467">
    <property type="component" value="Unassembled WGS sequence"/>
</dbReference>
<evidence type="ECO:0000313" key="1">
    <source>
        <dbReference type="EMBL" id="SDC87132.1"/>
    </source>
</evidence>
<evidence type="ECO:0008006" key="3">
    <source>
        <dbReference type="Google" id="ProtNLM"/>
    </source>
</evidence>
<sequence>MHSDYPPLLSPDEAKDDIHRKGWKIVSLAQWWDVSTVYVSRIINDPNRKRHWDDAIRGLPHCPRNLRS</sequence>
<organism evidence="1 2">
    <name type="scientific">Ectopseudomonas chengduensis</name>
    <dbReference type="NCBI Taxonomy" id="489632"/>
    <lineage>
        <taxon>Bacteria</taxon>
        <taxon>Pseudomonadati</taxon>
        <taxon>Pseudomonadota</taxon>
        <taxon>Gammaproteobacteria</taxon>
        <taxon>Pseudomonadales</taxon>
        <taxon>Pseudomonadaceae</taxon>
        <taxon>Ectopseudomonas</taxon>
    </lineage>
</organism>
<evidence type="ECO:0000313" key="2">
    <source>
        <dbReference type="Proteomes" id="UP000199467"/>
    </source>
</evidence>
<name>A0A1G6Q3U6_9GAMM</name>
<accession>A0A1G6Q3U6</accession>
<proteinExistence type="predicted"/>
<dbReference type="AlphaFoldDB" id="A0A1G6Q3U6"/>
<protein>
    <recommendedName>
        <fullName evidence="3">Helix-turn-helix</fullName>
    </recommendedName>
</protein>
<dbReference type="EMBL" id="FMZQ01000007">
    <property type="protein sequence ID" value="SDC87132.1"/>
    <property type="molecule type" value="Genomic_DNA"/>
</dbReference>
<keyword evidence="2" id="KW-1185">Reference proteome</keyword>
<reference evidence="2" key="1">
    <citation type="submission" date="2016-10" db="EMBL/GenBank/DDBJ databases">
        <authorList>
            <person name="Varghese N."/>
            <person name="Submissions S."/>
        </authorList>
    </citation>
    <scope>NUCLEOTIDE SEQUENCE [LARGE SCALE GENOMIC DNA]</scope>
    <source>
        <strain evidence="2">DSM 26382</strain>
    </source>
</reference>
<gene>
    <name evidence="1" type="ORF">SAMN05216576_107246</name>
</gene>